<keyword evidence="2" id="KW-1185">Reference proteome</keyword>
<accession>A0ACC2T591</accession>
<dbReference type="Proteomes" id="UP001165960">
    <property type="component" value="Unassembled WGS sequence"/>
</dbReference>
<evidence type="ECO:0000313" key="1">
    <source>
        <dbReference type="EMBL" id="KAJ9069804.1"/>
    </source>
</evidence>
<dbReference type="EMBL" id="QTSX02003608">
    <property type="protein sequence ID" value="KAJ9069804.1"/>
    <property type="molecule type" value="Genomic_DNA"/>
</dbReference>
<name>A0ACC2T591_9FUNG</name>
<gene>
    <name evidence="1" type="ORF">DSO57_1014917</name>
</gene>
<organism evidence="1 2">
    <name type="scientific">Entomophthora muscae</name>
    <dbReference type="NCBI Taxonomy" id="34485"/>
    <lineage>
        <taxon>Eukaryota</taxon>
        <taxon>Fungi</taxon>
        <taxon>Fungi incertae sedis</taxon>
        <taxon>Zoopagomycota</taxon>
        <taxon>Entomophthoromycotina</taxon>
        <taxon>Entomophthoromycetes</taxon>
        <taxon>Entomophthorales</taxon>
        <taxon>Entomophthoraceae</taxon>
        <taxon>Entomophthora</taxon>
    </lineage>
</organism>
<protein>
    <submittedName>
        <fullName evidence="1">Uncharacterized protein</fullName>
    </submittedName>
</protein>
<proteinExistence type="predicted"/>
<reference evidence="1" key="1">
    <citation type="submission" date="2022-04" db="EMBL/GenBank/DDBJ databases">
        <title>Genome of the entomopathogenic fungus Entomophthora muscae.</title>
        <authorList>
            <person name="Elya C."/>
            <person name="Lovett B.R."/>
            <person name="Lee E."/>
            <person name="Macias A.M."/>
            <person name="Hajek A.E."/>
            <person name="De Bivort B.L."/>
            <person name="Kasson M.T."/>
            <person name="De Fine Licht H.H."/>
            <person name="Stajich J.E."/>
        </authorList>
    </citation>
    <scope>NUCLEOTIDE SEQUENCE</scope>
    <source>
        <strain evidence="1">Berkeley</strain>
    </source>
</reference>
<comment type="caution">
    <text evidence="1">The sequence shown here is derived from an EMBL/GenBank/DDBJ whole genome shotgun (WGS) entry which is preliminary data.</text>
</comment>
<sequence>MTRIFNPVMLTAWPRSCFKKTVYITNQTFCLIAHHVGFYWGKPIVVSRSVQCPPNKLYSILPNLLINIKAHISKESDMNIVQLLAKQTTISFALNPIHRFKGIMKSNPLSFAGPAHKHLCASILHINITGEYEEFHSHKSNGKRLYDLGHFTFPLALNSKTLDAAMSLADVVMPSE</sequence>
<evidence type="ECO:0000313" key="2">
    <source>
        <dbReference type="Proteomes" id="UP001165960"/>
    </source>
</evidence>